<dbReference type="Pfam" id="PF00005">
    <property type="entry name" value="ABC_tran"/>
    <property type="match status" value="1"/>
</dbReference>
<dbReference type="InterPro" id="IPR017871">
    <property type="entry name" value="ABC_transporter-like_CS"/>
</dbReference>
<dbReference type="AlphaFoldDB" id="A0A0Q9XYQ3"/>
<dbReference type="PROSITE" id="PS00211">
    <property type="entry name" value="ABC_TRANSPORTER_1"/>
    <property type="match status" value="1"/>
</dbReference>
<dbReference type="NCBIfam" id="TIGR01727">
    <property type="entry name" value="oligo_HPY"/>
    <property type="match status" value="1"/>
</dbReference>
<reference evidence="6 7" key="1">
    <citation type="submission" date="2015-06" db="EMBL/GenBank/DDBJ databases">
        <title>Genome sequencing project of Bacillus galactosidilyticus PL133.</title>
        <authorList>
            <person name="Gaiero J."/>
            <person name="Nicol R."/>
            <person name="Habash M."/>
        </authorList>
    </citation>
    <scope>NUCLEOTIDE SEQUENCE [LARGE SCALE GENOMIC DNA]</scope>
    <source>
        <strain evidence="6 7">PL133</strain>
    </source>
</reference>
<evidence type="ECO:0000256" key="2">
    <source>
        <dbReference type="ARBA" id="ARBA00022448"/>
    </source>
</evidence>
<dbReference type="SMART" id="SM00382">
    <property type="entry name" value="AAA"/>
    <property type="match status" value="1"/>
</dbReference>
<keyword evidence="3" id="KW-0547">Nucleotide-binding</keyword>
<evidence type="ECO:0000256" key="1">
    <source>
        <dbReference type="ARBA" id="ARBA00005417"/>
    </source>
</evidence>
<dbReference type="InterPro" id="IPR027417">
    <property type="entry name" value="P-loop_NTPase"/>
</dbReference>
<evidence type="ECO:0000313" key="6">
    <source>
        <dbReference type="EMBL" id="KRG13765.1"/>
    </source>
</evidence>
<accession>A0A0Q9XYQ3</accession>
<dbReference type="Proteomes" id="UP000053881">
    <property type="component" value="Unassembled WGS sequence"/>
</dbReference>
<gene>
    <name evidence="6" type="ORF">ACA29_07690</name>
</gene>
<dbReference type="InterPro" id="IPR050319">
    <property type="entry name" value="ABC_transp_ATP-bind"/>
</dbReference>
<dbReference type="EMBL" id="LGPB01000072">
    <property type="protein sequence ID" value="KRG13765.1"/>
    <property type="molecule type" value="Genomic_DNA"/>
</dbReference>
<dbReference type="GO" id="GO:0015833">
    <property type="term" value="P:peptide transport"/>
    <property type="evidence" value="ECO:0007669"/>
    <property type="project" value="InterPro"/>
</dbReference>
<evidence type="ECO:0000259" key="5">
    <source>
        <dbReference type="PROSITE" id="PS50893"/>
    </source>
</evidence>
<dbReference type="FunFam" id="3.40.50.300:FF:000016">
    <property type="entry name" value="Oligopeptide ABC transporter ATP-binding component"/>
    <property type="match status" value="1"/>
</dbReference>
<dbReference type="Pfam" id="PF08352">
    <property type="entry name" value="oligo_HPY"/>
    <property type="match status" value="1"/>
</dbReference>
<dbReference type="GO" id="GO:0055085">
    <property type="term" value="P:transmembrane transport"/>
    <property type="evidence" value="ECO:0007669"/>
    <property type="project" value="UniProtKB-ARBA"/>
</dbReference>
<proteinExistence type="inferred from homology"/>
<feature type="domain" description="ABC transporter" evidence="5">
    <location>
        <begin position="6"/>
        <end position="263"/>
    </location>
</feature>
<dbReference type="SUPFAM" id="SSF52540">
    <property type="entry name" value="P-loop containing nucleoside triphosphate hydrolases"/>
    <property type="match status" value="1"/>
</dbReference>
<dbReference type="PANTHER" id="PTHR43776">
    <property type="entry name" value="TRANSPORT ATP-BINDING PROTEIN"/>
    <property type="match status" value="1"/>
</dbReference>
<organism evidence="6 7">
    <name type="scientific">Lederbergia galactosidilytica</name>
    <dbReference type="NCBI Taxonomy" id="217031"/>
    <lineage>
        <taxon>Bacteria</taxon>
        <taxon>Bacillati</taxon>
        <taxon>Bacillota</taxon>
        <taxon>Bacilli</taxon>
        <taxon>Bacillales</taxon>
        <taxon>Bacillaceae</taxon>
        <taxon>Lederbergia</taxon>
    </lineage>
</organism>
<comment type="similarity">
    <text evidence="1">Belongs to the ABC transporter superfamily.</text>
</comment>
<dbReference type="CDD" id="cd03257">
    <property type="entry name" value="ABC_NikE_OppD_transporters"/>
    <property type="match status" value="1"/>
</dbReference>
<sequence length="339" mass="37949">MENKILEVESLKKYFPIKKGFFRRHVGEVKAVDDISFYVNQGETFGLVGESGCGKSTLGKGLLRAIEPSSGEVKFKNRHGQIVDVDVTTLDYKELRDIRRDMQMIFQDPYSSLNPRMTVLNIIGEPLICNGMAKGEGLKTRVKELMEIVGLNSRHLERYPHAFSGGQRQRIGIARALATNPKFIVCDEAVSALDVSIQAQIINLLEDLQKEFQLSYLFISHDLGVIEHISDRVGVMYVGKMVEMAKTETLFSTPKHPYTEALLSAKPVPNPRIKKERIILKGEVANPANPPTGCYFHPRCPYVKEICQVESPVLQEVSEGHHVACHFAKDLDLKGSVAI</sequence>
<dbReference type="PROSITE" id="PS50893">
    <property type="entry name" value="ABC_TRANSPORTER_2"/>
    <property type="match status" value="1"/>
</dbReference>
<evidence type="ECO:0000256" key="3">
    <source>
        <dbReference type="ARBA" id="ARBA00022741"/>
    </source>
</evidence>
<keyword evidence="4" id="KW-0067">ATP-binding</keyword>
<keyword evidence="2" id="KW-0813">Transport</keyword>
<comment type="caution">
    <text evidence="6">The sequence shown here is derived from an EMBL/GenBank/DDBJ whole genome shotgun (WGS) entry which is preliminary data.</text>
</comment>
<dbReference type="GO" id="GO:0005524">
    <property type="term" value="F:ATP binding"/>
    <property type="evidence" value="ECO:0007669"/>
    <property type="project" value="UniProtKB-KW"/>
</dbReference>
<protein>
    <recommendedName>
        <fullName evidence="5">ABC transporter domain-containing protein</fullName>
    </recommendedName>
</protein>
<evidence type="ECO:0000256" key="4">
    <source>
        <dbReference type="ARBA" id="ARBA00022840"/>
    </source>
</evidence>
<dbReference type="PANTHER" id="PTHR43776:SF7">
    <property type="entry name" value="D,D-DIPEPTIDE TRANSPORT ATP-BINDING PROTEIN DDPF-RELATED"/>
    <property type="match status" value="1"/>
</dbReference>
<name>A0A0Q9XYQ3_9BACI</name>
<dbReference type="Gene3D" id="3.40.50.300">
    <property type="entry name" value="P-loop containing nucleotide triphosphate hydrolases"/>
    <property type="match status" value="1"/>
</dbReference>
<evidence type="ECO:0000313" key="7">
    <source>
        <dbReference type="Proteomes" id="UP000053881"/>
    </source>
</evidence>
<dbReference type="GO" id="GO:0016887">
    <property type="term" value="F:ATP hydrolysis activity"/>
    <property type="evidence" value="ECO:0007669"/>
    <property type="project" value="InterPro"/>
</dbReference>
<dbReference type="PATRIC" id="fig|217031.4.peg.2554"/>
<dbReference type="InterPro" id="IPR003593">
    <property type="entry name" value="AAA+_ATPase"/>
</dbReference>
<dbReference type="InterPro" id="IPR013563">
    <property type="entry name" value="Oligopep_ABC_C"/>
</dbReference>
<dbReference type="InterPro" id="IPR003439">
    <property type="entry name" value="ABC_transporter-like_ATP-bd"/>
</dbReference>